<dbReference type="PANTHER" id="PTHR43095">
    <property type="entry name" value="SUGAR KINASE"/>
    <property type="match status" value="1"/>
</dbReference>
<dbReference type="SUPFAM" id="SSF53067">
    <property type="entry name" value="Actin-like ATPase domain"/>
    <property type="match status" value="2"/>
</dbReference>
<dbReference type="EC" id="2.7.1.17" evidence="8 9"/>
<feature type="site" description="Important for activity" evidence="8">
    <location>
        <position position="6"/>
    </location>
</feature>
<dbReference type="NCBIfam" id="TIGR01312">
    <property type="entry name" value="XylB"/>
    <property type="match status" value="1"/>
</dbReference>
<dbReference type="EMBL" id="CP028918">
    <property type="protein sequence ID" value="AWB50093.1"/>
    <property type="molecule type" value="Genomic_DNA"/>
</dbReference>
<evidence type="ECO:0000256" key="8">
    <source>
        <dbReference type="HAMAP-Rule" id="MF_02220"/>
    </source>
</evidence>
<evidence type="ECO:0000256" key="1">
    <source>
        <dbReference type="ARBA" id="ARBA00009156"/>
    </source>
</evidence>
<protein>
    <recommendedName>
        <fullName evidence="8 9">Xylulose kinase</fullName>
        <shortName evidence="8 9">Xylulokinase</shortName>
        <ecNumber evidence="8 9">2.7.1.17</ecNumber>
    </recommendedName>
</protein>
<dbReference type="Proteomes" id="UP000244496">
    <property type="component" value="Chromosome"/>
</dbReference>
<feature type="domain" description="Carbohydrate kinase FGGY C-terminal" evidence="11">
    <location>
        <begin position="249"/>
        <end position="433"/>
    </location>
</feature>
<keyword evidence="3 8" id="KW-0808">Transferase</keyword>
<dbReference type="Gene3D" id="3.30.420.40">
    <property type="match status" value="2"/>
</dbReference>
<dbReference type="InterPro" id="IPR043129">
    <property type="entry name" value="ATPase_NBD"/>
</dbReference>
<proteinExistence type="inferred from homology"/>
<evidence type="ECO:0000256" key="5">
    <source>
        <dbReference type="ARBA" id="ARBA00022777"/>
    </source>
</evidence>
<reference evidence="12 13" key="1">
    <citation type="submission" date="2018-04" db="EMBL/GenBank/DDBJ databases">
        <title>Genome sequencing of Gemmobacter.</title>
        <authorList>
            <person name="Yi H."/>
            <person name="Baek M.-G."/>
        </authorList>
    </citation>
    <scope>NUCLEOTIDE SEQUENCE [LARGE SCALE GENOMIC DNA]</scope>
    <source>
        <strain evidence="12 13">HYN0069</strain>
    </source>
</reference>
<evidence type="ECO:0000256" key="2">
    <source>
        <dbReference type="ARBA" id="ARBA00022629"/>
    </source>
</evidence>
<keyword evidence="4 8" id="KW-0547">Nucleotide-binding</keyword>
<dbReference type="RefSeq" id="WP_108436905.1">
    <property type="nucleotide sequence ID" value="NZ_CP028918.1"/>
</dbReference>
<dbReference type="OrthoDB" id="9805576at2"/>
<feature type="binding site" evidence="8">
    <location>
        <begin position="76"/>
        <end position="77"/>
    </location>
    <ligand>
        <name>substrate</name>
    </ligand>
</feature>
<dbReference type="InterPro" id="IPR018483">
    <property type="entry name" value="Carb_kinase_FGGY_CS"/>
</dbReference>
<dbReference type="InterPro" id="IPR000577">
    <property type="entry name" value="Carb_kinase_FGGY"/>
</dbReference>
<dbReference type="PIRSF" id="PIRSF000538">
    <property type="entry name" value="GlpK"/>
    <property type="match status" value="1"/>
</dbReference>
<feature type="active site" description="Proton acceptor" evidence="8">
    <location>
        <position position="232"/>
    </location>
</feature>
<dbReference type="InterPro" id="IPR050406">
    <property type="entry name" value="FGGY_Carb_Kinase"/>
</dbReference>
<dbReference type="KEGG" id="geh:HYN69_17680"/>
<keyword evidence="6 8" id="KW-0067">ATP-binding</keyword>
<accession>A0A2S0UQK4</accession>
<evidence type="ECO:0000256" key="9">
    <source>
        <dbReference type="RuleBase" id="RU364073"/>
    </source>
</evidence>
<evidence type="ECO:0000313" key="13">
    <source>
        <dbReference type="Proteomes" id="UP000244496"/>
    </source>
</evidence>
<dbReference type="HAMAP" id="MF_02220">
    <property type="entry name" value="XylB"/>
    <property type="match status" value="1"/>
</dbReference>
<dbReference type="PANTHER" id="PTHR43095:SF6">
    <property type="entry name" value="XYLULOSE KINASE"/>
    <property type="match status" value="1"/>
</dbReference>
<dbReference type="CDD" id="cd07808">
    <property type="entry name" value="ASKHA_NBD_FGGY_EcXK-like"/>
    <property type="match status" value="1"/>
</dbReference>
<organism evidence="12 13">
    <name type="scientific">Paragemmobacter aquarius</name>
    <dbReference type="NCBI Taxonomy" id="2169400"/>
    <lineage>
        <taxon>Bacteria</taxon>
        <taxon>Pseudomonadati</taxon>
        <taxon>Pseudomonadota</taxon>
        <taxon>Alphaproteobacteria</taxon>
        <taxon>Rhodobacterales</taxon>
        <taxon>Paracoccaceae</taxon>
        <taxon>Paragemmobacter</taxon>
    </lineage>
</organism>
<gene>
    <name evidence="8 9 12" type="primary">xylB</name>
    <name evidence="12" type="ORF">HYN69_17680</name>
</gene>
<dbReference type="Pfam" id="PF00370">
    <property type="entry name" value="FGGY_N"/>
    <property type="match status" value="1"/>
</dbReference>
<dbReference type="InterPro" id="IPR018484">
    <property type="entry name" value="FGGY_N"/>
</dbReference>
<feature type="domain" description="Carbohydrate kinase FGGY N-terminal" evidence="10">
    <location>
        <begin position="1"/>
        <end position="239"/>
    </location>
</feature>
<dbReference type="GO" id="GO:0042732">
    <property type="term" value="P:D-xylose metabolic process"/>
    <property type="evidence" value="ECO:0007669"/>
    <property type="project" value="UniProtKB-KW"/>
</dbReference>
<evidence type="ECO:0000256" key="4">
    <source>
        <dbReference type="ARBA" id="ARBA00022741"/>
    </source>
</evidence>
<evidence type="ECO:0000313" key="12">
    <source>
        <dbReference type="EMBL" id="AWB50093.1"/>
    </source>
</evidence>
<evidence type="ECO:0000256" key="7">
    <source>
        <dbReference type="ARBA" id="ARBA00023277"/>
    </source>
</evidence>
<dbReference type="Pfam" id="PF02782">
    <property type="entry name" value="FGGY_C"/>
    <property type="match status" value="1"/>
</dbReference>
<comment type="function">
    <text evidence="8">Catalyzes the phosphorylation of D-xylulose to D-xylulose 5-phosphate.</text>
</comment>
<name>A0A2S0UQK4_9RHOB</name>
<evidence type="ECO:0000256" key="3">
    <source>
        <dbReference type="ARBA" id="ARBA00022679"/>
    </source>
</evidence>
<dbReference type="PROSITE" id="PS00933">
    <property type="entry name" value="FGGY_KINASES_1"/>
    <property type="match status" value="1"/>
</dbReference>
<dbReference type="InterPro" id="IPR006000">
    <property type="entry name" value="Xylulokinase"/>
</dbReference>
<comment type="similarity">
    <text evidence="1 8 9">Belongs to the FGGY kinase family.</text>
</comment>
<keyword evidence="5 8" id="KW-0418">Kinase</keyword>
<dbReference type="InterPro" id="IPR018485">
    <property type="entry name" value="FGGY_C"/>
</dbReference>
<keyword evidence="13" id="KW-1185">Reference proteome</keyword>
<evidence type="ECO:0000259" key="10">
    <source>
        <dbReference type="Pfam" id="PF00370"/>
    </source>
</evidence>
<dbReference type="GO" id="GO:0004856">
    <property type="term" value="F:D-xylulokinase activity"/>
    <property type="evidence" value="ECO:0007669"/>
    <property type="project" value="UniProtKB-UniRule"/>
</dbReference>
<dbReference type="GO" id="GO:0005998">
    <property type="term" value="P:xylulose catabolic process"/>
    <property type="evidence" value="ECO:0007669"/>
    <property type="project" value="UniProtKB-UniRule"/>
</dbReference>
<comment type="catalytic activity">
    <reaction evidence="8 9">
        <text>D-xylulose + ATP = D-xylulose 5-phosphate + ADP + H(+)</text>
        <dbReference type="Rhea" id="RHEA:10964"/>
        <dbReference type="ChEBI" id="CHEBI:15378"/>
        <dbReference type="ChEBI" id="CHEBI:17140"/>
        <dbReference type="ChEBI" id="CHEBI:30616"/>
        <dbReference type="ChEBI" id="CHEBI:57737"/>
        <dbReference type="ChEBI" id="CHEBI:456216"/>
        <dbReference type="EC" id="2.7.1.17"/>
    </reaction>
</comment>
<dbReference type="GO" id="GO:0005524">
    <property type="term" value="F:ATP binding"/>
    <property type="evidence" value="ECO:0007669"/>
    <property type="project" value="UniProtKB-UniRule"/>
</dbReference>
<evidence type="ECO:0000259" key="11">
    <source>
        <dbReference type="Pfam" id="PF02782"/>
    </source>
</evidence>
<evidence type="ECO:0000256" key="6">
    <source>
        <dbReference type="ARBA" id="ARBA00022840"/>
    </source>
</evidence>
<keyword evidence="2 8" id="KW-0859">Xylose metabolism</keyword>
<keyword evidence="7 8" id="KW-0119">Carbohydrate metabolism</keyword>
<dbReference type="AlphaFoldDB" id="A0A2S0UQK4"/>
<sequence>MFIGLDLGTSGLKGVLIDGSQKVVAEASAPLTVQRPHDGWSEQSPADWISAAEQVLQQLSVQSLDKVQGIGLSGHMHGATLLDASDEVLRPCILWNDTRSHEEAAELDGDPLFRRVTGNIVFPGFTAPKLMWVQRHEPRVWERVAKVLLPKDYLRLWLTGEHVAEMSDAAGTSWLDTGKRDWSDDCLAATGLSRAQMPRLVEGSQVSGSLRDALASRWGLPKGVVVAGGGGDNAASGVGVGVVRAGDAFVSLGTSGVLFAANDGYQPAPETAVHTFCHALPDTWHQMGVILAATDALNWYAELVGETAGSLTGSLGALQGPGKGLFLPYLGGERTPLNDAAIRGAFLGLEHATDRAAGTRAVLEGVTFAIRDSRDALAATGTKLERLLAVGGGSRSDYWLRAIATALDIPVHLPVAGDFGGAFGAARLALMAATGAGAEIATLPPIARTIDPDRSLTAAFDAGHARYRAAQSAIRALAH</sequence>